<dbReference type="EMBL" id="WOWK01000147">
    <property type="protein sequence ID" value="KAF0316815.1"/>
    <property type="molecule type" value="Genomic_DNA"/>
</dbReference>
<keyword evidence="2" id="KW-1185">Reference proteome</keyword>
<protein>
    <submittedName>
        <fullName evidence="1">Uncharacterized protein</fullName>
    </submittedName>
</protein>
<name>A0A8H3VYS2_9PEZI</name>
<reference evidence="1 2" key="1">
    <citation type="submission" date="2019-12" db="EMBL/GenBank/DDBJ databases">
        <title>A genome sequence resource for the geographically widespread anthracnose pathogen Colletotrichum asianum.</title>
        <authorList>
            <person name="Meng Y."/>
        </authorList>
    </citation>
    <scope>NUCLEOTIDE SEQUENCE [LARGE SCALE GENOMIC DNA]</scope>
    <source>
        <strain evidence="1 2">ICMP 18580</strain>
    </source>
</reference>
<dbReference type="AlphaFoldDB" id="A0A8H3VYS2"/>
<comment type="caution">
    <text evidence="1">The sequence shown here is derived from an EMBL/GenBank/DDBJ whole genome shotgun (WGS) entry which is preliminary data.</text>
</comment>
<proteinExistence type="predicted"/>
<evidence type="ECO:0000313" key="1">
    <source>
        <dbReference type="EMBL" id="KAF0316815.1"/>
    </source>
</evidence>
<organism evidence="1 2">
    <name type="scientific">Colletotrichum asianum</name>
    <dbReference type="NCBI Taxonomy" id="702518"/>
    <lineage>
        <taxon>Eukaryota</taxon>
        <taxon>Fungi</taxon>
        <taxon>Dikarya</taxon>
        <taxon>Ascomycota</taxon>
        <taxon>Pezizomycotina</taxon>
        <taxon>Sordariomycetes</taxon>
        <taxon>Hypocreomycetidae</taxon>
        <taxon>Glomerellales</taxon>
        <taxon>Glomerellaceae</taxon>
        <taxon>Colletotrichum</taxon>
        <taxon>Colletotrichum gloeosporioides species complex</taxon>
    </lineage>
</organism>
<evidence type="ECO:0000313" key="2">
    <source>
        <dbReference type="Proteomes" id="UP000434172"/>
    </source>
</evidence>
<gene>
    <name evidence="1" type="ORF">GQ607_015943</name>
</gene>
<sequence length="98" mass="10680">MRCVEMWLLAVRVGSFPVFLIRCSASLVSFYVYSAAHCVGPRTNTYTAPPHPTALRLSARPRHEPAACINTRPSMIPPGHEVESRRGCAANWSVGANG</sequence>
<accession>A0A8H3VYS2</accession>
<dbReference type="Proteomes" id="UP000434172">
    <property type="component" value="Unassembled WGS sequence"/>
</dbReference>